<sequence length="289" mass="32808">MKVKKNCTGLEALRAVTDLAGILLEEERKERESKNINIGDIELREKLCMEANSNNNNKRKRDQSEGEKERVVGSISKQRGRSNNSCSSCRKAISKSKINGTTDHEQSPAPFLPEKLKNYIIKEMGGRDIKFVIQKNLYKSDLTSNHGRLLMPLSQIREKNFLTKEEILKVSAEEKPSMTKEEKKELQESKKIPVKIVEPSLEQSEMKFTRWYVGNNHSCPCYVLIAGWTNFAEKHGLKVDEGIQVWSFRRGEDDQLSFALVRIEESAAAGTGRRSSSNQTASGEERNSQ</sequence>
<proteinExistence type="predicted"/>
<evidence type="ECO:0000313" key="1">
    <source>
        <dbReference type="EMBL" id="KAJ4726647.1"/>
    </source>
</evidence>
<reference evidence="1 2" key="1">
    <citation type="journal article" date="2023" name="Science">
        <title>Complex scaffold remodeling in plant triterpene biosynthesis.</title>
        <authorList>
            <person name="De La Pena R."/>
            <person name="Hodgson H."/>
            <person name="Liu J.C."/>
            <person name="Stephenson M.J."/>
            <person name="Martin A.C."/>
            <person name="Owen C."/>
            <person name="Harkess A."/>
            <person name="Leebens-Mack J."/>
            <person name="Jimenez L.E."/>
            <person name="Osbourn A."/>
            <person name="Sattely E.S."/>
        </authorList>
    </citation>
    <scope>NUCLEOTIDE SEQUENCE [LARGE SCALE GENOMIC DNA]</scope>
    <source>
        <strain evidence="2">cv. JPN11</strain>
        <tissue evidence="1">Leaf</tissue>
    </source>
</reference>
<name>A0ACC1YTT7_MELAZ</name>
<keyword evidence="2" id="KW-1185">Reference proteome</keyword>
<accession>A0ACC1YTT7</accession>
<evidence type="ECO:0000313" key="2">
    <source>
        <dbReference type="Proteomes" id="UP001164539"/>
    </source>
</evidence>
<comment type="caution">
    <text evidence="1">The sequence shown here is derived from an EMBL/GenBank/DDBJ whole genome shotgun (WGS) entry which is preliminary data.</text>
</comment>
<dbReference type="Proteomes" id="UP001164539">
    <property type="component" value="Chromosome 2"/>
</dbReference>
<gene>
    <name evidence="1" type="ORF">OWV82_005323</name>
</gene>
<dbReference type="EMBL" id="CM051395">
    <property type="protein sequence ID" value="KAJ4726647.1"/>
    <property type="molecule type" value="Genomic_DNA"/>
</dbReference>
<organism evidence="1 2">
    <name type="scientific">Melia azedarach</name>
    <name type="common">Chinaberry tree</name>
    <dbReference type="NCBI Taxonomy" id="155640"/>
    <lineage>
        <taxon>Eukaryota</taxon>
        <taxon>Viridiplantae</taxon>
        <taxon>Streptophyta</taxon>
        <taxon>Embryophyta</taxon>
        <taxon>Tracheophyta</taxon>
        <taxon>Spermatophyta</taxon>
        <taxon>Magnoliopsida</taxon>
        <taxon>eudicotyledons</taxon>
        <taxon>Gunneridae</taxon>
        <taxon>Pentapetalae</taxon>
        <taxon>rosids</taxon>
        <taxon>malvids</taxon>
        <taxon>Sapindales</taxon>
        <taxon>Meliaceae</taxon>
        <taxon>Melia</taxon>
    </lineage>
</organism>
<protein>
    <submittedName>
        <fullName evidence="1">B3 domain-containing protein</fullName>
    </submittedName>
</protein>